<comment type="caution">
    <text evidence="12">Lacks conserved residue(s) required for the propagation of feature annotation.</text>
</comment>
<evidence type="ECO:0000256" key="8">
    <source>
        <dbReference type="ARBA" id="ARBA00022840"/>
    </source>
</evidence>
<proteinExistence type="inferred from homology"/>
<feature type="binding site" evidence="12">
    <location>
        <position position="282"/>
    </location>
    <ligand>
        <name>K(+)</name>
        <dbReference type="ChEBI" id="CHEBI:29103"/>
    </ligand>
</feature>
<evidence type="ECO:0000256" key="2">
    <source>
        <dbReference type="ARBA" id="ARBA00012035"/>
    </source>
</evidence>
<dbReference type="InterPro" id="IPR011877">
    <property type="entry name" value="Ribokinase"/>
</dbReference>
<comment type="function">
    <text evidence="12">Catalyzes the phosphorylation of ribose at O-5 in a reaction requiring ATP and magnesium. The resulting D-ribose-5-phosphate can then be used either for sythesis of nucleotides, histidine, and tryptophan, or as a component of the pentose phosphate pathway.</text>
</comment>
<dbReference type="InterPro" id="IPR011611">
    <property type="entry name" value="PfkB_dom"/>
</dbReference>
<protein>
    <recommendedName>
        <fullName evidence="3 12">Ribokinase</fullName>
        <shortName evidence="12">RK</shortName>
        <ecNumber evidence="2 12">2.7.1.15</ecNumber>
    </recommendedName>
</protein>
<evidence type="ECO:0000256" key="4">
    <source>
        <dbReference type="ARBA" id="ARBA00022679"/>
    </source>
</evidence>
<evidence type="ECO:0000256" key="9">
    <source>
        <dbReference type="ARBA" id="ARBA00022842"/>
    </source>
</evidence>
<dbReference type="InterPro" id="IPR002139">
    <property type="entry name" value="Ribo/fructo_kinase"/>
</dbReference>
<dbReference type="InterPro" id="IPR002173">
    <property type="entry name" value="Carboh/pur_kinase_PfkB_CS"/>
</dbReference>
<evidence type="ECO:0000256" key="3">
    <source>
        <dbReference type="ARBA" id="ARBA00016943"/>
    </source>
</evidence>
<evidence type="ECO:0000313" key="15">
    <source>
        <dbReference type="Proteomes" id="UP000285376"/>
    </source>
</evidence>
<dbReference type="CDD" id="cd01174">
    <property type="entry name" value="ribokinase"/>
    <property type="match status" value="1"/>
</dbReference>
<feature type="binding site" evidence="12">
    <location>
        <begin position="11"/>
        <end position="13"/>
    </location>
    <ligand>
        <name>substrate</name>
    </ligand>
</feature>
<evidence type="ECO:0000313" key="14">
    <source>
        <dbReference type="EMBL" id="RHW45819.1"/>
    </source>
</evidence>
<reference evidence="14 15" key="1">
    <citation type="submission" date="2018-08" db="EMBL/GenBank/DDBJ databases">
        <title>Whole genome sequence analysis of Dermacoccus abyssi bacteria isolated from Deep Mariana trench Micromonospora spp reveals genes involved in the environmental adaptation and production of secondary metabolites.</title>
        <authorList>
            <person name="Abdel-Mageed W.M."/>
            <person name="Lehri B."/>
            <person name="Nouioui I."/>
            <person name="Goodfellow I."/>
            <person name="Jaspars M."/>
            <person name="Karlyshev A."/>
        </authorList>
    </citation>
    <scope>NUCLEOTIDE SEQUENCE [LARGE SCALE GENOMIC DNA]</scope>
    <source>
        <strain evidence="14 15">MT1.1</strain>
    </source>
</reference>
<dbReference type="GO" id="GO:0046872">
    <property type="term" value="F:metal ion binding"/>
    <property type="evidence" value="ECO:0007669"/>
    <property type="project" value="UniProtKB-KW"/>
</dbReference>
<comment type="cofactor">
    <cofactor evidence="12">
        <name>Mg(2+)</name>
        <dbReference type="ChEBI" id="CHEBI:18420"/>
    </cofactor>
    <text evidence="12">Requires a divalent cation, most likely magnesium in vivo, as an electrophilic catalyst to aid phosphoryl group transfer. It is the chelate of the metal and the nucleotide that is the actual substrate.</text>
</comment>
<dbReference type="AlphaFoldDB" id="A0A417Z5L1"/>
<feature type="active site" description="Proton acceptor" evidence="12">
    <location>
        <position position="252"/>
    </location>
</feature>
<evidence type="ECO:0000259" key="13">
    <source>
        <dbReference type="Pfam" id="PF00294"/>
    </source>
</evidence>
<dbReference type="InterPro" id="IPR029056">
    <property type="entry name" value="Ribokinase-like"/>
</dbReference>
<comment type="activity regulation">
    <text evidence="12">Activated by a monovalent cation that binds near, but not in, the active site. The most likely occupant of the site in vivo is potassium. Ion binding induces a conformational change that may alter substrate affinity.</text>
</comment>
<comment type="subunit">
    <text evidence="12">Homodimer.</text>
</comment>
<evidence type="ECO:0000256" key="12">
    <source>
        <dbReference type="HAMAP-Rule" id="MF_01987"/>
    </source>
</evidence>
<evidence type="ECO:0000256" key="11">
    <source>
        <dbReference type="ARBA" id="ARBA00023277"/>
    </source>
</evidence>
<dbReference type="EC" id="2.7.1.15" evidence="2 12"/>
<dbReference type="HAMAP" id="MF_01987">
    <property type="entry name" value="Ribokinase"/>
    <property type="match status" value="1"/>
</dbReference>
<name>A0A417Z5L1_9MICO</name>
<organism evidence="14 15">
    <name type="scientific">Dermacoccus abyssi</name>
    <dbReference type="NCBI Taxonomy" id="322596"/>
    <lineage>
        <taxon>Bacteria</taxon>
        <taxon>Bacillati</taxon>
        <taxon>Actinomycetota</taxon>
        <taxon>Actinomycetes</taxon>
        <taxon>Micrococcales</taxon>
        <taxon>Dermacoccaceae</taxon>
        <taxon>Dermacoccus</taxon>
    </lineage>
</organism>
<comment type="similarity">
    <text evidence="1">Belongs to the carbohydrate kinase pfkB family.</text>
</comment>
<evidence type="ECO:0000256" key="5">
    <source>
        <dbReference type="ARBA" id="ARBA00022723"/>
    </source>
</evidence>
<feature type="binding site" evidence="12">
    <location>
        <position position="246"/>
    </location>
    <ligand>
        <name>K(+)</name>
        <dbReference type="ChEBI" id="CHEBI:29103"/>
    </ligand>
</feature>
<dbReference type="RefSeq" id="WP_118913291.1">
    <property type="nucleotide sequence ID" value="NZ_CBCRVH010000005.1"/>
</dbReference>
<feature type="binding site" evidence="12">
    <location>
        <position position="285"/>
    </location>
    <ligand>
        <name>K(+)</name>
        <dbReference type="ChEBI" id="CHEBI:29103"/>
    </ligand>
</feature>
<evidence type="ECO:0000256" key="6">
    <source>
        <dbReference type="ARBA" id="ARBA00022741"/>
    </source>
</evidence>
<keyword evidence="12" id="KW-0963">Cytoplasm</keyword>
<evidence type="ECO:0000256" key="7">
    <source>
        <dbReference type="ARBA" id="ARBA00022777"/>
    </source>
</evidence>
<evidence type="ECO:0000256" key="10">
    <source>
        <dbReference type="ARBA" id="ARBA00022958"/>
    </source>
</evidence>
<keyword evidence="6 12" id="KW-0547">Nucleotide-binding</keyword>
<dbReference type="PANTHER" id="PTHR10584:SF166">
    <property type="entry name" value="RIBOKINASE"/>
    <property type="match status" value="1"/>
</dbReference>
<comment type="catalytic activity">
    <reaction evidence="12">
        <text>D-ribose + ATP = D-ribose 5-phosphate + ADP + H(+)</text>
        <dbReference type="Rhea" id="RHEA:13697"/>
        <dbReference type="ChEBI" id="CHEBI:15378"/>
        <dbReference type="ChEBI" id="CHEBI:30616"/>
        <dbReference type="ChEBI" id="CHEBI:47013"/>
        <dbReference type="ChEBI" id="CHEBI:78346"/>
        <dbReference type="ChEBI" id="CHEBI:456216"/>
        <dbReference type="EC" id="2.7.1.15"/>
    </reaction>
</comment>
<feature type="binding site" evidence="12">
    <location>
        <position position="248"/>
    </location>
    <ligand>
        <name>K(+)</name>
        <dbReference type="ChEBI" id="CHEBI:29103"/>
    </ligand>
</feature>
<dbReference type="GO" id="GO:0019303">
    <property type="term" value="P:D-ribose catabolic process"/>
    <property type="evidence" value="ECO:0007669"/>
    <property type="project" value="UniProtKB-UniRule"/>
</dbReference>
<comment type="caution">
    <text evidence="14">The sequence shown here is derived from an EMBL/GenBank/DDBJ whole genome shotgun (WGS) entry which is preliminary data.</text>
</comment>
<dbReference type="GO" id="GO:0005829">
    <property type="term" value="C:cytosol"/>
    <property type="evidence" value="ECO:0007669"/>
    <property type="project" value="TreeGrafter"/>
</dbReference>
<dbReference type="PANTHER" id="PTHR10584">
    <property type="entry name" value="SUGAR KINASE"/>
    <property type="match status" value="1"/>
</dbReference>
<feature type="binding site" evidence="12">
    <location>
        <position position="183"/>
    </location>
    <ligand>
        <name>ATP</name>
        <dbReference type="ChEBI" id="CHEBI:30616"/>
    </ligand>
</feature>
<keyword evidence="10 12" id="KW-0630">Potassium</keyword>
<feature type="binding site" evidence="12">
    <location>
        <begin position="39"/>
        <end position="43"/>
    </location>
    <ligand>
        <name>substrate</name>
    </ligand>
</feature>
<gene>
    <name evidence="12" type="primary">rbsK</name>
    <name evidence="14" type="ORF">D1832_07380</name>
</gene>
<keyword evidence="11 12" id="KW-0119">Carbohydrate metabolism</keyword>
<feature type="domain" description="Carbohydrate kinase PfkB" evidence="13">
    <location>
        <begin position="1"/>
        <end position="291"/>
    </location>
</feature>
<dbReference type="UniPathway" id="UPA00916">
    <property type="reaction ID" value="UER00889"/>
</dbReference>
<feature type="binding site" evidence="12">
    <location>
        <position position="252"/>
    </location>
    <ligand>
        <name>substrate</name>
    </ligand>
</feature>
<feature type="binding site" evidence="12">
    <location>
        <position position="139"/>
    </location>
    <ligand>
        <name>substrate</name>
    </ligand>
</feature>
<keyword evidence="8 12" id="KW-0067">ATP-binding</keyword>
<keyword evidence="9 12" id="KW-0460">Magnesium</keyword>
<comment type="similarity">
    <text evidence="12">Belongs to the carbohydrate kinase PfkB family. Ribokinase subfamily.</text>
</comment>
<feature type="binding site" evidence="12">
    <location>
        <position position="291"/>
    </location>
    <ligand>
        <name>K(+)</name>
        <dbReference type="ChEBI" id="CHEBI:29103"/>
    </ligand>
</feature>
<feature type="binding site" evidence="12">
    <location>
        <begin position="251"/>
        <end position="252"/>
    </location>
    <ligand>
        <name>ATP</name>
        <dbReference type="ChEBI" id="CHEBI:30616"/>
    </ligand>
</feature>
<keyword evidence="4 12" id="KW-0808">Transferase</keyword>
<comment type="subcellular location">
    <subcellularLocation>
        <location evidence="12">Cytoplasm</location>
    </subcellularLocation>
</comment>
<dbReference type="Proteomes" id="UP000285376">
    <property type="component" value="Unassembled WGS sequence"/>
</dbReference>
<dbReference type="GO" id="GO:0005524">
    <property type="term" value="F:ATP binding"/>
    <property type="evidence" value="ECO:0007669"/>
    <property type="project" value="UniProtKB-UniRule"/>
</dbReference>
<dbReference type="Gene3D" id="3.40.1190.20">
    <property type="match status" value="1"/>
</dbReference>
<dbReference type="Pfam" id="PF00294">
    <property type="entry name" value="PfkB"/>
    <property type="match status" value="1"/>
</dbReference>
<dbReference type="PRINTS" id="PR00990">
    <property type="entry name" value="RIBOKINASE"/>
</dbReference>
<feature type="binding site" evidence="12">
    <location>
        <position position="287"/>
    </location>
    <ligand>
        <name>K(+)</name>
        <dbReference type="ChEBI" id="CHEBI:29103"/>
    </ligand>
</feature>
<comment type="pathway">
    <text evidence="12">Carbohydrate metabolism; D-ribose degradation; D-ribose 5-phosphate from beta-D-ribopyranose: step 2/2.</text>
</comment>
<dbReference type="EMBL" id="QWLM01000007">
    <property type="protein sequence ID" value="RHW45819.1"/>
    <property type="molecule type" value="Genomic_DNA"/>
</dbReference>
<sequence>MARVLVIGSTNVDLAVRVERHPSPGETLSSRTLHTSPGGKGANQALAAALSGADVVFAAKAGRDAYADEALRLLRTSGVDLSRVEVVDDPTGMAFITIDDSGENSIVIIPGANGAWRPEDVRTLASAIADAEAVVCQGEIPAEVVDAVAVACRAASTRFVLNLAPVIDVARETLTAGDPLVVNQHEARLAADALGIAPADDDSEMIRAVVAAGVPSLVLTRGADSTLLVSADRVDEIVSCPVDVVDTTGAGDAFVGAFVAKLADGADTRDAARYAAAFAADTVTRAGAQESYRRG</sequence>
<evidence type="ECO:0000256" key="1">
    <source>
        <dbReference type="ARBA" id="ARBA00005380"/>
    </source>
</evidence>
<accession>A0A417Z5L1</accession>
<dbReference type="PROSITE" id="PS00584">
    <property type="entry name" value="PFKB_KINASES_2"/>
    <property type="match status" value="1"/>
</dbReference>
<keyword evidence="5 12" id="KW-0479">Metal-binding</keyword>
<dbReference type="SUPFAM" id="SSF53613">
    <property type="entry name" value="Ribokinase-like"/>
    <property type="match status" value="1"/>
</dbReference>
<dbReference type="GO" id="GO:0004747">
    <property type="term" value="F:ribokinase activity"/>
    <property type="evidence" value="ECO:0007669"/>
    <property type="project" value="UniProtKB-UniRule"/>
</dbReference>
<keyword evidence="7 12" id="KW-0418">Kinase</keyword>